<evidence type="ECO:0000313" key="5">
    <source>
        <dbReference type="Proteomes" id="UP000438699"/>
    </source>
</evidence>
<comment type="similarity">
    <text evidence="1 2">Belongs to the small heat shock protein (HSP20) family.</text>
</comment>
<dbReference type="SUPFAM" id="SSF49764">
    <property type="entry name" value="HSP20-like chaperones"/>
    <property type="match status" value="1"/>
</dbReference>
<protein>
    <submittedName>
        <fullName evidence="4">Hsp20 family protein</fullName>
    </submittedName>
</protein>
<evidence type="ECO:0000256" key="2">
    <source>
        <dbReference type="RuleBase" id="RU003616"/>
    </source>
</evidence>
<evidence type="ECO:0000256" key="1">
    <source>
        <dbReference type="PROSITE-ProRule" id="PRU00285"/>
    </source>
</evidence>
<dbReference type="EMBL" id="WAIE01000005">
    <property type="protein sequence ID" value="KAB1441102.1"/>
    <property type="molecule type" value="Genomic_DNA"/>
</dbReference>
<accession>A0A6N6N151</accession>
<comment type="caution">
    <text evidence="4">The sequence shown here is derived from an EMBL/GenBank/DDBJ whole genome shotgun (WGS) entry which is preliminary data.</text>
</comment>
<feature type="domain" description="SHSP" evidence="3">
    <location>
        <begin position="39"/>
        <end position="143"/>
    </location>
</feature>
<proteinExistence type="inferred from homology"/>
<dbReference type="InterPro" id="IPR002068">
    <property type="entry name" value="A-crystallin/Hsp20_dom"/>
</dbReference>
<name>A0A6N6N151_9BACT</name>
<evidence type="ECO:0000259" key="3">
    <source>
        <dbReference type="PROSITE" id="PS01031"/>
    </source>
</evidence>
<dbReference type="PROSITE" id="PS01031">
    <property type="entry name" value="SHSP"/>
    <property type="match status" value="1"/>
</dbReference>
<dbReference type="Pfam" id="PF00011">
    <property type="entry name" value="HSP20"/>
    <property type="match status" value="1"/>
</dbReference>
<dbReference type="AlphaFoldDB" id="A0A6N6N151"/>
<dbReference type="Gene3D" id="2.60.40.790">
    <property type="match status" value="1"/>
</dbReference>
<gene>
    <name evidence="4" type="ORF">F8A88_11760</name>
</gene>
<dbReference type="Proteomes" id="UP000438699">
    <property type="component" value="Unassembled WGS sequence"/>
</dbReference>
<dbReference type="CDD" id="cd00298">
    <property type="entry name" value="ACD_sHsps_p23-like"/>
    <property type="match status" value="1"/>
</dbReference>
<reference evidence="4 5" key="1">
    <citation type="journal article" date="2017" name="Int. J. Syst. Evol. Microbiol.">
        <title>Desulfovibrio senegalensis sp. nov., a mesophilic sulfate reducer isolated from marine sediment.</title>
        <authorList>
            <person name="Thioye A."/>
            <person name="Gam Z.B.A."/>
            <person name="Mbengue M."/>
            <person name="Cayol J.L."/>
            <person name="Joseph-Bartoli M."/>
            <person name="Toure-Kane C."/>
            <person name="Labat M."/>
        </authorList>
    </citation>
    <scope>NUCLEOTIDE SEQUENCE [LARGE SCALE GENOMIC DNA]</scope>
    <source>
        <strain evidence="4 5">DSM 101509</strain>
    </source>
</reference>
<organism evidence="4 5">
    <name type="scientific">Pseudodesulfovibrio senegalensis</name>
    <dbReference type="NCBI Taxonomy" id="1721087"/>
    <lineage>
        <taxon>Bacteria</taxon>
        <taxon>Pseudomonadati</taxon>
        <taxon>Thermodesulfobacteriota</taxon>
        <taxon>Desulfovibrionia</taxon>
        <taxon>Desulfovibrionales</taxon>
        <taxon>Desulfovibrionaceae</taxon>
    </lineage>
</organism>
<keyword evidence="5" id="KW-1185">Reference proteome</keyword>
<dbReference type="InterPro" id="IPR008978">
    <property type="entry name" value="HSP20-like_chaperone"/>
</dbReference>
<sequence length="144" mass="16353">MGGLFMPNLKLWSQSELEKLKRNVDRLFDDFCSDFELPAMHDRMAGDLVFSNEHGEFVARMEISGMKADDLVVTVHDGRMVISGEAECESGGTRTHRMFKKEVRLPCRVDAAEVRAVFEGGILEIHLPQCRNPYGHLVRVDTKE</sequence>
<evidence type="ECO:0000313" key="4">
    <source>
        <dbReference type="EMBL" id="KAB1441102.1"/>
    </source>
</evidence>